<gene>
    <name evidence="2" type="ORF">SLEP1_g25983</name>
</gene>
<proteinExistence type="predicted"/>
<accession>A0AAV5JRX9</accession>
<sequence length="107" mass="11257">MNQPCTRTPLCTPLATPSSAADSTPLFCNPLCPCCTTDPSPPYLTPLLVAADSTLFSCTPLLPPTCCKTDMDPPLCTAPPLQPDPAPPFLHRPFSTKIDPAPHVAAN</sequence>
<dbReference type="AlphaFoldDB" id="A0AAV5JRX9"/>
<keyword evidence="3" id="KW-1185">Reference proteome</keyword>
<dbReference type="EMBL" id="BPVZ01000042">
    <property type="protein sequence ID" value="GKV15181.1"/>
    <property type="molecule type" value="Genomic_DNA"/>
</dbReference>
<reference evidence="2 3" key="1">
    <citation type="journal article" date="2021" name="Commun. Biol.">
        <title>The genome of Shorea leprosula (Dipterocarpaceae) highlights the ecological relevance of drought in aseasonal tropical rainforests.</title>
        <authorList>
            <person name="Ng K.K.S."/>
            <person name="Kobayashi M.J."/>
            <person name="Fawcett J.A."/>
            <person name="Hatakeyama M."/>
            <person name="Paape T."/>
            <person name="Ng C.H."/>
            <person name="Ang C.C."/>
            <person name="Tnah L.H."/>
            <person name="Lee C.T."/>
            <person name="Nishiyama T."/>
            <person name="Sese J."/>
            <person name="O'Brien M.J."/>
            <person name="Copetti D."/>
            <person name="Mohd Noor M.I."/>
            <person name="Ong R.C."/>
            <person name="Putra M."/>
            <person name="Sireger I.Z."/>
            <person name="Indrioko S."/>
            <person name="Kosugi Y."/>
            <person name="Izuno A."/>
            <person name="Isagi Y."/>
            <person name="Lee S.L."/>
            <person name="Shimizu K.K."/>
        </authorList>
    </citation>
    <scope>NUCLEOTIDE SEQUENCE [LARGE SCALE GENOMIC DNA]</scope>
    <source>
        <strain evidence="2">214</strain>
    </source>
</reference>
<feature type="region of interest" description="Disordered" evidence="1">
    <location>
        <begin position="87"/>
        <end position="107"/>
    </location>
</feature>
<dbReference type="Proteomes" id="UP001054252">
    <property type="component" value="Unassembled WGS sequence"/>
</dbReference>
<evidence type="ECO:0000313" key="3">
    <source>
        <dbReference type="Proteomes" id="UP001054252"/>
    </source>
</evidence>
<comment type="caution">
    <text evidence="2">The sequence shown here is derived from an EMBL/GenBank/DDBJ whole genome shotgun (WGS) entry which is preliminary data.</text>
</comment>
<evidence type="ECO:0000313" key="2">
    <source>
        <dbReference type="EMBL" id="GKV15181.1"/>
    </source>
</evidence>
<name>A0AAV5JRX9_9ROSI</name>
<organism evidence="2 3">
    <name type="scientific">Rubroshorea leprosula</name>
    <dbReference type="NCBI Taxonomy" id="152421"/>
    <lineage>
        <taxon>Eukaryota</taxon>
        <taxon>Viridiplantae</taxon>
        <taxon>Streptophyta</taxon>
        <taxon>Embryophyta</taxon>
        <taxon>Tracheophyta</taxon>
        <taxon>Spermatophyta</taxon>
        <taxon>Magnoliopsida</taxon>
        <taxon>eudicotyledons</taxon>
        <taxon>Gunneridae</taxon>
        <taxon>Pentapetalae</taxon>
        <taxon>rosids</taxon>
        <taxon>malvids</taxon>
        <taxon>Malvales</taxon>
        <taxon>Dipterocarpaceae</taxon>
        <taxon>Rubroshorea</taxon>
    </lineage>
</organism>
<evidence type="ECO:0000256" key="1">
    <source>
        <dbReference type="SAM" id="MobiDB-lite"/>
    </source>
</evidence>
<protein>
    <submittedName>
        <fullName evidence="2">Uncharacterized protein</fullName>
    </submittedName>
</protein>